<dbReference type="Gene3D" id="1.10.10.60">
    <property type="entry name" value="Homeodomain-like"/>
    <property type="match status" value="1"/>
</dbReference>
<dbReference type="GO" id="GO:0003700">
    <property type="term" value="F:DNA-binding transcription factor activity"/>
    <property type="evidence" value="ECO:0007669"/>
    <property type="project" value="InterPro"/>
</dbReference>
<keyword evidence="6" id="KW-1185">Reference proteome</keyword>
<dbReference type="Proteomes" id="UP000707206">
    <property type="component" value="Unassembled WGS sequence"/>
</dbReference>
<keyword evidence="1" id="KW-0805">Transcription regulation</keyword>
<proteinExistence type="predicted"/>
<dbReference type="EMBL" id="VIKU02000001">
    <property type="protein sequence ID" value="NHF58129.1"/>
    <property type="molecule type" value="Genomic_DNA"/>
</dbReference>
<evidence type="ECO:0000313" key="5">
    <source>
        <dbReference type="EMBL" id="NHF58129.1"/>
    </source>
</evidence>
<accession>A0A967E5I8</accession>
<evidence type="ECO:0000259" key="4">
    <source>
        <dbReference type="PROSITE" id="PS01124"/>
    </source>
</evidence>
<gene>
    <name evidence="5" type="ORF">FK220_002165</name>
</gene>
<dbReference type="SMART" id="SM00342">
    <property type="entry name" value="HTH_ARAC"/>
    <property type="match status" value="1"/>
</dbReference>
<keyword evidence="3" id="KW-0804">Transcription</keyword>
<dbReference type="InterPro" id="IPR018062">
    <property type="entry name" value="HTH_AraC-typ_CS"/>
</dbReference>
<dbReference type="InterPro" id="IPR050204">
    <property type="entry name" value="AraC_XylS_family_regulators"/>
</dbReference>
<reference evidence="5" key="1">
    <citation type="submission" date="2019-07" db="EMBL/GenBank/DDBJ databases">
        <authorList>
            <person name="De-Chao Zhang Q."/>
        </authorList>
    </citation>
    <scope>NUCLEOTIDE SEQUENCE</scope>
    <source>
        <strain evidence="5">TP-CH-4</strain>
    </source>
</reference>
<dbReference type="AlphaFoldDB" id="A0A967E5I8"/>
<sequence>MTVFSAPLIFHLFEIVSQKVHGTPFGGISPSRICIFGTRMDYKTLHFHQEHFLAPFVELGYVMSNSEKALEYKTITNGVIGLGVILDGNAYIKERGQWTTIPRFSIFGMSDKSYQIKLSAAYKEISVGFKPYYFNLFVKEGLNEFTKGKVIDAESVFGRDALHRLFEKVRNEPSQQLLATYFSDFFQRQFLSKKTNQKVLFATKMIYQDDANKVDDIAQKLNVSTTTVRNLFKHHIGVSPKELIKITRTHRALNYQKKQVQTLTELGLQLGYFDQSHFIREFKAIVGVSPKTYFKSEKLAFDFYNYGRWLSDNFAE</sequence>
<dbReference type="SUPFAM" id="SSF46689">
    <property type="entry name" value="Homeodomain-like"/>
    <property type="match status" value="1"/>
</dbReference>
<organism evidence="5 6">
    <name type="scientific">Pelagihabitans pacificus</name>
    <dbReference type="NCBI Taxonomy" id="2696054"/>
    <lineage>
        <taxon>Bacteria</taxon>
        <taxon>Pseudomonadati</taxon>
        <taxon>Bacteroidota</taxon>
        <taxon>Flavobacteriia</taxon>
        <taxon>Flavobacteriales</taxon>
        <taxon>Flavobacteriaceae</taxon>
        <taxon>Pelagihabitans</taxon>
    </lineage>
</organism>
<dbReference type="RefSeq" id="WP_152572636.1">
    <property type="nucleotide sequence ID" value="NZ_VIKU02000001.1"/>
</dbReference>
<dbReference type="InterPro" id="IPR046532">
    <property type="entry name" value="DUF6597"/>
</dbReference>
<dbReference type="PROSITE" id="PS01124">
    <property type="entry name" value="HTH_ARAC_FAMILY_2"/>
    <property type="match status" value="1"/>
</dbReference>
<comment type="caution">
    <text evidence="5">The sequence shown here is derived from an EMBL/GenBank/DDBJ whole genome shotgun (WGS) entry which is preliminary data.</text>
</comment>
<keyword evidence="2" id="KW-0238">DNA-binding</keyword>
<dbReference type="InterPro" id="IPR018060">
    <property type="entry name" value="HTH_AraC"/>
</dbReference>
<dbReference type="GO" id="GO:0043565">
    <property type="term" value="F:sequence-specific DNA binding"/>
    <property type="evidence" value="ECO:0007669"/>
    <property type="project" value="InterPro"/>
</dbReference>
<reference evidence="5" key="2">
    <citation type="submission" date="2020-03" db="EMBL/GenBank/DDBJ databases">
        <title>Flavobacteriaceae bacterium strain TP-CH-4, a member of the family Flavobacteriaceae isolated from a deep-sea seamount.</title>
        <authorList>
            <person name="Zhang D.-C."/>
        </authorList>
    </citation>
    <scope>NUCLEOTIDE SEQUENCE</scope>
    <source>
        <strain evidence="5">TP-CH-4</strain>
    </source>
</reference>
<dbReference type="SUPFAM" id="SSF47413">
    <property type="entry name" value="lambda repressor-like DNA-binding domains"/>
    <property type="match status" value="1"/>
</dbReference>
<evidence type="ECO:0000256" key="2">
    <source>
        <dbReference type="ARBA" id="ARBA00023125"/>
    </source>
</evidence>
<evidence type="ECO:0000256" key="1">
    <source>
        <dbReference type="ARBA" id="ARBA00023015"/>
    </source>
</evidence>
<dbReference type="Pfam" id="PF12833">
    <property type="entry name" value="HTH_18"/>
    <property type="match status" value="1"/>
</dbReference>
<dbReference type="PANTHER" id="PTHR46796:SF13">
    <property type="entry name" value="HTH-TYPE TRANSCRIPTIONAL ACTIVATOR RHAS"/>
    <property type="match status" value="1"/>
</dbReference>
<name>A0A967E5I8_9FLAO</name>
<feature type="domain" description="HTH araC/xylS-type" evidence="4">
    <location>
        <begin position="196"/>
        <end position="296"/>
    </location>
</feature>
<dbReference type="PROSITE" id="PS00041">
    <property type="entry name" value="HTH_ARAC_FAMILY_1"/>
    <property type="match status" value="1"/>
</dbReference>
<dbReference type="Pfam" id="PF20240">
    <property type="entry name" value="DUF6597"/>
    <property type="match status" value="1"/>
</dbReference>
<dbReference type="InterPro" id="IPR010982">
    <property type="entry name" value="Lambda_DNA-bd_dom_sf"/>
</dbReference>
<evidence type="ECO:0000313" key="6">
    <source>
        <dbReference type="Proteomes" id="UP000707206"/>
    </source>
</evidence>
<evidence type="ECO:0000256" key="3">
    <source>
        <dbReference type="ARBA" id="ARBA00023163"/>
    </source>
</evidence>
<dbReference type="InterPro" id="IPR009057">
    <property type="entry name" value="Homeodomain-like_sf"/>
</dbReference>
<dbReference type="PANTHER" id="PTHR46796">
    <property type="entry name" value="HTH-TYPE TRANSCRIPTIONAL ACTIVATOR RHAS-RELATED"/>
    <property type="match status" value="1"/>
</dbReference>
<protein>
    <submittedName>
        <fullName evidence="5">Helix-turn-helix transcriptional regulator</fullName>
    </submittedName>
</protein>